<dbReference type="NCBIfam" id="TIGR00369">
    <property type="entry name" value="unchar_dom_1"/>
    <property type="match status" value="1"/>
</dbReference>
<dbReference type="Gene3D" id="3.10.129.10">
    <property type="entry name" value="Hotdog Thioesterase"/>
    <property type="match status" value="1"/>
</dbReference>
<sequence length="176" mass="18969">MAISDNSFDWKKGDGEYPFDHRLSPVLDFIGFEMERVSATSIEGRFVVSERSAQAYGVLHGGISAFLAESLGSLGAFITSGFQPVAGVEVSTSHFQPAPIGMEIEVKATPMHIGRRLQVWEVKLISAKSSQKDLPKQESSKTSEPGLIALSKLTASKLSSNLSAKSQDAKKIPSKL</sequence>
<dbReference type="InterPro" id="IPR003736">
    <property type="entry name" value="PAAI_dom"/>
</dbReference>
<feature type="domain" description="Thioesterase" evidence="2">
    <location>
        <begin position="56"/>
        <end position="128"/>
    </location>
</feature>
<organism evidence="3">
    <name type="scientific">Picea sitchensis</name>
    <name type="common">Sitka spruce</name>
    <name type="synonym">Pinus sitchensis</name>
    <dbReference type="NCBI Taxonomy" id="3332"/>
    <lineage>
        <taxon>Eukaryota</taxon>
        <taxon>Viridiplantae</taxon>
        <taxon>Streptophyta</taxon>
        <taxon>Embryophyta</taxon>
        <taxon>Tracheophyta</taxon>
        <taxon>Spermatophyta</taxon>
        <taxon>Pinopsida</taxon>
        <taxon>Pinidae</taxon>
        <taxon>Conifers I</taxon>
        <taxon>Pinales</taxon>
        <taxon>Pinaceae</taxon>
        <taxon>Picea</taxon>
    </lineage>
</organism>
<dbReference type="SUPFAM" id="SSF54637">
    <property type="entry name" value="Thioesterase/thiol ester dehydrase-isomerase"/>
    <property type="match status" value="1"/>
</dbReference>
<dbReference type="CDD" id="cd03443">
    <property type="entry name" value="PaaI_thioesterase"/>
    <property type="match status" value="1"/>
</dbReference>
<proteinExistence type="evidence at transcript level"/>
<keyword evidence="1" id="KW-0378">Hydrolase</keyword>
<dbReference type="PANTHER" id="PTHR43240">
    <property type="entry name" value="1,4-DIHYDROXY-2-NAPHTHOYL-COA THIOESTERASE 1"/>
    <property type="match status" value="1"/>
</dbReference>
<protein>
    <recommendedName>
        <fullName evidence="2">Thioesterase domain-containing protein</fullName>
    </recommendedName>
</protein>
<evidence type="ECO:0000256" key="1">
    <source>
        <dbReference type="ARBA" id="ARBA00022801"/>
    </source>
</evidence>
<name>A9NKE0_PICSI</name>
<dbReference type="GO" id="GO:0042372">
    <property type="term" value="P:phylloquinone biosynthetic process"/>
    <property type="evidence" value="ECO:0007669"/>
    <property type="project" value="TreeGrafter"/>
</dbReference>
<dbReference type="AlphaFoldDB" id="A9NKE0"/>
<dbReference type="InterPro" id="IPR029069">
    <property type="entry name" value="HotDog_dom_sf"/>
</dbReference>
<dbReference type="PANTHER" id="PTHR43240:SF5">
    <property type="entry name" value="1,4-DIHYDROXY-2-NAPHTHOYL-COA THIOESTERASE 1"/>
    <property type="match status" value="1"/>
</dbReference>
<accession>A9NKE0</accession>
<dbReference type="GO" id="GO:0005777">
    <property type="term" value="C:peroxisome"/>
    <property type="evidence" value="ECO:0007669"/>
    <property type="project" value="TreeGrafter"/>
</dbReference>
<dbReference type="Pfam" id="PF03061">
    <property type="entry name" value="4HBT"/>
    <property type="match status" value="1"/>
</dbReference>
<dbReference type="InterPro" id="IPR006683">
    <property type="entry name" value="Thioestr_dom"/>
</dbReference>
<reference evidence="3" key="1">
    <citation type="journal article" date="2008" name="BMC Genomics">
        <title>A conifer genomics resource of 200,000 spruce (Picea spp.) ESTs and 6,464 high-quality, sequence-finished full-length cDNAs for Sitka spruce (Picea sitchensis).</title>
        <authorList>
            <person name="Ralph S.G."/>
            <person name="Chun H.J."/>
            <person name="Kolosova N."/>
            <person name="Cooper D."/>
            <person name="Oddy C."/>
            <person name="Ritland C.E."/>
            <person name="Kirkpatrick R."/>
            <person name="Moore R."/>
            <person name="Barber S."/>
            <person name="Holt R.A."/>
            <person name="Jones S.J."/>
            <person name="Marra M.A."/>
            <person name="Douglas C.J."/>
            <person name="Ritland K."/>
            <person name="Bohlmann J."/>
        </authorList>
    </citation>
    <scope>NUCLEOTIDE SEQUENCE</scope>
    <source>
        <tissue evidence="3">Green portion of the leader tissue</tissue>
    </source>
</reference>
<evidence type="ECO:0000259" key="2">
    <source>
        <dbReference type="Pfam" id="PF03061"/>
    </source>
</evidence>
<dbReference type="EMBL" id="EF081719">
    <property type="protein sequence ID" value="ABK21101.1"/>
    <property type="molecule type" value="mRNA"/>
</dbReference>
<evidence type="ECO:0000313" key="3">
    <source>
        <dbReference type="EMBL" id="ABK21101.1"/>
    </source>
</evidence>
<dbReference type="OMA" id="PAPIGME"/>
<dbReference type="GO" id="GO:0061522">
    <property type="term" value="F:1,4-dihydroxy-2-naphthoyl-CoA thioesterase activity"/>
    <property type="evidence" value="ECO:0007669"/>
    <property type="project" value="TreeGrafter"/>
</dbReference>